<feature type="region of interest" description="Disordered" evidence="1">
    <location>
        <begin position="139"/>
        <end position="176"/>
    </location>
</feature>
<dbReference type="AlphaFoldDB" id="A0A4D9DLF7"/>
<comment type="caution">
    <text evidence="2">The sequence shown here is derived from an EMBL/GenBank/DDBJ whole genome shotgun (WGS) entry which is preliminary data.</text>
</comment>
<dbReference type="Proteomes" id="UP000297703">
    <property type="component" value="Unassembled WGS sequence"/>
</dbReference>
<reference evidence="2 3" key="1">
    <citation type="submission" date="2019-04" db="EMBL/GenBank/DDBJ databases">
        <title>Draft genome of the big-headed turtle Platysternon megacephalum.</title>
        <authorList>
            <person name="Gong S."/>
        </authorList>
    </citation>
    <scope>NUCLEOTIDE SEQUENCE [LARGE SCALE GENOMIC DNA]</scope>
    <source>
        <strain evidence="2">DO16091913</strain>
        <tissue evidence="2">Muscle</tissue>
    </source>
</reference>
<proteinExistence type="predicted"/>
<reference evidence="2 3" key="2">
    <citation type="submission" date="2019-04" db="EMBL/GenBank/DDBJ databases">
        <title>The genome sequence of big-headed turtle.</title>
        <authorList>
            <person name="Gong S."/>
        </authorList>
    </citation>
    <scope>NUCLEOTIDE SEQUENCE [LARGE SCALE GENOMIC DNA]</scope>
    <source>
        <strain evidence="2">DO16091913</strain>
        <tissue evidence="2">Muscle</tissue>
    </source>
</reference>
<dbReference type="EMBL" id="QXTE01000667">
    <property type="protein sequence ID" value="TFJ96479.1"/>
    <property type="molecule type" value="Genomic_DNA"/>
</dbReference>
<sequence>MRGAGCLARGLVLLSSPRNGHSEGALPGDPKAGPGAAARLICSGRPGNAPLLRASHLIPDAPRTLSRCTVPPAGHLGRRPCHWARRGRKGLGWQQGKGVGCPSTTHPHTGAVPGGGPIALSSGAEVPCLQGYLTSSFPKRACPSPAPSPAGSPGAERARGRESALAPGELESRGGG</sequence>
<evidence type="ECO:0000256" key="1">
    <source>
        <dbReference type="SAM" id="MobiDB-lite"/>
    </source>
</evidence>
<evidence type="ECO:0000313" key="3">
    <source>
        <dbReference type="Proteomes" id="UP000297703"/>
    </source>
</evidence>
<gene>
    <name evidence="2" type="ORF">DR999_PMT21727</name>
</gene>
<organism evidence="2 3">
    <name type="scientific">Platysternon megacephalum</name>
    <name type="common">big-headed turtle</name>
    <dbReference type="NCBI Taxonomy" id="55544"/>
    <lineage>
        <taxon>Eukaryota</taxon>
        <taxon>Metazoa</taxon>
        <taxon>Chordata</taxon>
        <taxon>Craniata</taxon>
        <taxon>Vertebrata</taxon>
        <taxon>Euteleostomi</taxon>
        <taxon>Archelosauria</taxon>
        <taxon>Testudinata</taxon>
        <taxon>Testudines</taxon>
        <taxon>Cryptodira</taxon>
        <taxon>Durocryptodira</taxon>
        <taxon>Testudinoidea</taxon>
        <taxon>Platysternidae</taxon>
        <taxon>Platysternon</taxon>
    </lineage>
</organism>
<accession>A0A4D9DLF7</accession>
<evidence type="ECO:0000313" key="2">
    <source>
        <dbReference type="EMBL" id="TFJ96479.1"/>
    </source>
</evidence>
<name>A0A4D9DLF7_9SAUR</name>
<keyword evidence="3" id="KW-1185">Reference proteome</keyword>
<protein>
    <submittedName>
        <fullName evidence="2">Linoleate 13S-lipoxygenase 2-1, chloroplastic-like</fullName>
    </submittedName>
</protein>